<name>N6UH42_9HYPH</name>
<proteinExistence type="predicted"/>
<dbReference type="EMBL" id="AQHN01000005">
    <property type="protein sequence ID" value="ENN89528.1"/>
    <property type="molecule type" value="Genomic_DNA"/>
</dbReference>
<evidence type="ECO:0000313" key="1">
    <source>
        <dbReference type="EMBL" id="ENN89528.1"/>
    </source>
</evidence>
<keyword evidence="2" id="KW-1185">Reference proteome</keyword>
<reference evidence="1 2" key="1">
    <citation type="journal article" date="2012" name="BMC Genomics">
        <title>Genomic basis of broad host range and environmental adaptability of Rhizobium tropici CIAT 899 and Rhizobium sp. PRF 81 which are used in inoculants for common bean (Phaseolus vulgaris L.).</title>
        <authorList>
            <person name="Ormeno-Orrillo E."/>
            <person name="Menna P."/>
            <person name="Almeida L.G."/>
            <person name="Ollero F.J."/>
            <person name="Nicolas M.F."/>
            <person name="Pains Rodrigues E."/>
            <person name="Shigueyoshi Nakatani A."/>
            <person name="Silva Batista J.S."/>
            <person name="Oliveira Chueire L.M."/>
            <person name="Souza R.C."/>
            <person name="Ribeiro Vasconcelos A.T."/>
            <person name="Megias M."/>
            <person name="Hungria M."/>
            <person name="Martinez-Romero E."/>
        </authorList>
    </citation>
    <scope>NUCLEOTIDE SEQUENCE [LARGE SCALE GENOMIC DNA]</scope>
    <source>
        <strain evidence="1 2">PRF 81</strain>
    </source>
</reference>
<organism evidence="1 2">
    <name type="scientific">Rhizobium freirei PRF 81</name>
    <dbReference type="NCBI Taxonomy" id="363754"/>
    <lineage>
        <taxon>Bacteria</taxon>
        <taxon>Pseudomonadati</taxon>
        <taxon>Pseudomonadota</taxon>
        <taxon>Alphaproteobacteria</taxon>
        <taxon>Hyphomicrobiales</taxon>
        <taxon>Rhizobiaceae</taxon>
        <taxon>Rhizobium/Agrobacterium group</taxon>
        <taxon>Rhizobium</taxon>
    </lineage>
</organism>
<dbReference type="PATRIC" id="fig|363754.4.peg.291"/>
<gene>
    <name evidence="1" type="ORF">RHSP_60559</name>
</gene>
<comment type="caution">
    <text evidence="1">The sequence shown here is derived from an EMBL/GenBank/DDBJ whole genome shotgun (WGS) entry which is preliminary data.</text>
</comment>
<accession>N6UH42</accession>
<dbReference type="AlphaFoldDB" id="N6UH42"/>
<dbReference type="RefSeq" id="WP_004107765.1">
    <property type="nucleotide sequence ID" value="NZ_AQHN01000005.1"/>
</dbReference>
<sequence>MAVVNISMDTRKSLARALLPQDIELNILAIELFYYACASWHSKDFLRAADDIGVSVEVDQITFSNPFDIWAFFKSIPSGLATEVLDRTVYYRTEVERRAAEAAKARQSVISDKLDNLRKANELRAELLSSGTDPDEVTRLLAQILSDQGATLEVRDVSQRKRLPPSR</sequence>
<evidence type="ECO:0000313" key="2">
    <source>
        <dbReference type="Proteomes" id="UP000012429"/>
    </source>
</evidence>
<protein>
    <submittedName>
        <fullName evidence="1">Uncharacterized protein</fullName>
    </submittedName>
</protein>
<dbReference type="Proteomes" id="UP000012429">
    <property type="component" value="Unassembled WGS sequence"/>
</dbReference>
<dbReference type="OrthoDB" id="8368747at2"/>